<evidence type="ECO:0000256" key="6">
    <source>
        <dbReference type="ARBA" id="ARBA00022679"/>
    </source>
</evidence>
<dbReference type="InterPro" id="IPR015424">
    <property type="entry name" value="PyrdxlP-dep_Trfase"/>
</dbReference>
<sequence>MNSLFASLPTTVFETMSRLAREHDAVNLGQGFPDDPGPLDVRQKAAEAIVDGWNQYPPMMGTPELRHAVAAHYRAWQGLDLDPESEVMVTSGATEAIAGALLALIEPGDEVVLFQPLYDAYLPLVQRAGGVPRLVRLVPPHWRITEEALAQVFSPRTRLVLFNNPHNPTGRVFGRDELDTLARFCTRSGAVLVSDEVWEHVIFDGLSHHSVLSLPGLRGRAVKIGSAGKIFGMTGWKVGFVCAAPELMRALSRAHQFLTFTTPPALQQAVAYGLGKERDWFLSTRAGLQRSRDRLARGLAGLGFSVLPSAGTYFLNVDLAPLDPALRDEAFCRRLVERERVAAIPVSAFYAEQPVESVIRFCFAKTDATLDRALNRLSAVGAERLAGTSASDAYK</sequence>
<feature type="domain" description="Aminotransferase class I/classII large" evidence="9">
    <location>
        <begin position="24"/>
        <end position="377"/>
    </location>
</feature>
<evidence type="ECO:0000256" key="5">
    <source>
        <dbReference type="ARBA" id="ARBA00022576"/>
    </source>
</evidence>
<dbReference type="NCBIfam" id="NF006488">
    <property type="entry name" value="PRK08912.1"/>
    <property type="match status" value="1"/>
</dbReference>
<protein>
    <recommendedName>
        <fullName evidence="4">aspartate transaminase</fullName>
        <ecNumber evidence="4">2.6.1.1</ecNumber>
    </recommendedName>
</protein>
<dbReference type="Pfam" id="PF00155">
    <property type="entry name" value="Aminotran_1_2"/>
    <property type="match status" value="1"/>
</dbReference>
<keyword evidence="6 10" id="KW-0808">Transferase</keyword>
<comment type="catalytic activity">
    <reaction evidence="8">
        <text>L-aspartate + 2-oxoglutarate = oxaloacetate + L-glutamate</text>
        <dbReference type="Rhea" id="RHEA:21824"/>
        <dbReference type="ChEBI" id="CHEBI:16452"/>
        <dbReference type="ChEBI" id="CHEBI:16810"/>
        <dbReference type="ChEBI" id="CHEBI:29985"/>
        <dbReference type="ChEBI" id="CHEBI:29991"/>
        <dbReference type="EC" id="2.6.1.1"/>
    </reaction>
</comment>
<dbReference type="InterPro" id="IPR051326">
    <property type="entry name" value="Kynurenine-oxoglutarate_AT"/>
</dbReference>
<dbReference type="GO" id="GO:0016212">
    <property type="term" value="F:kynurenine-oxoglutarate transaminase activity"/>
    <property type="evidence" value="ECO:0007669"/>
    <property type="project" value="TreeGrafter"/>
</dbReference>
<evidence type="ECO:0000256" key="1">
    <source>
        <dbReference type="ARBA" id="ARBA00001933"/>
    </source>
</evidence>
<dbReference type="EMBL" id="CACSAS010000001">
    <property type="protein sequence ID" value="CAA0089371.1"/>
    <property type="molecule type" value="Genomic_DNA"/>
</dbReference>
<dbReference type="CDD" id="cd00609">
    <property type="entry name" value="AAT_like"/>
    <property type="match status" value="1"/>
</dbReference>
<dbReference type="Proteomes" id="UP000433050">
    <property type="component" value="Unassembled WGS sequence"/>
</dbReference>
<dbReference type="RefSeq" id="WP_159598059.1">
    <property type="nucleotide sequence ID" value="NZ_CACSAS010000001.1"/>
</dbReference>
<gene>
    <name evidence="10" type="primary">dapC</name>
    <name evidence="10" type="ORF">STARVERO_00920</name>
</gene>
<keyword evidence="11" id="KW-1185">Reference proteome</keyword>
<comment type="cofactor">
    <cofactor evidence="1">
        <name>pyridoxal 5'-phosphate</name>
        <dbReference type="ChEBI" id="CHEBI:597326"/>
    </cofactor>
</comment>
<dbReference type="Gene3D" id="3.40.640.10">
    <property type="entry name" value="Type I PLP-dependent aspartate aminotransferase-like (Major domain)"/>
    <property type="match status" value="1"/>
</dbReference>
<dbReference type="FunFam" id="3.40.640.10:FF:000033">
    <property type="entry name" value="Aspartate aminotransferase"/>
    <property type="match status" value="1"/>
</dbReference>
<keyword evidence="7" id="KW-0663">Pyridoxal phosphate</keyword>
<evidence type="ECO:0000259" key="9">
    <source>
        <dbReference type="Pfam" id="PF00155"/>
    </source>
</evidence>
<dbReference type="GO" id="GO:0030170">
    <property type="term" value="F:pyridoxal phosphate binding"/>
    <property type="evidence" value="ECO:0007669"/>
    <property type="project" value="InterPro"/>
</dbReference>
<evidence type="ECO:0000313" key="10">
    <source>
        <dbReference type="EMBL" id="CAA0089371.1"/>
    </source>
</evidence>
<organism evidence="10 11">
    <name type="scientific">Starkeya nomas</name>
    <dbReference type="NCBI Taxonomy" id="2666134"/>
    <lineage>
        <taxon>Bacteria</taxon>
        <taxon>Pseudomonadati</taxon>
        <taxon>Pseudomonadota</taxon>
        <taxon>Alphaproteobacteria</taxon>
        <taxon>Hyphomicrobiales</taxon>
        <taxon>Xanthobacteraceae</taxon>
        <taxon>Starkeya</taxon>
    </lineage>
</organism>
<dbReference type="SUPFAM" id="SSF53383">
    <property type="entry name" value="PLP-dependent transferases"/>
    <property type="match status" value="1"/>
</dbReference>
<evidence type="ECO:0000256" key="2">
    <source>
        <dbReference type="ARBA" id="ARBA00007441"/>
    </source>
</evidence>
<dbReference type="GO" id="GO:0004069">
    <property type="term" value="F:L-aspartate:2-oxoglutarate aminotransferase activity"/>
    <property type="evidence" value="ECO:0007669"/>
    <property type="project" value="UniProtKB-EC"/>
</dbReference>
<comment type="subunit">
    <text evidence="3">Homodimer.</text>
</comment>
<evidence type="ECO:0000313" key="11">
    <source>
        <dbReference type="Proteomes" id="UP000433050"/>
    </source>
</evidence>
<proteinExistence type="inferred from homology"/>
<dbReference type="InterPro" id="IPR015421">
    <property type="entry name" value="PyrdxlP-dep_Trfase_major"/>
</dbReference>
<accession>A0A5S9NFX8</accession>
<keyword evidence="5 10" id="KW-0032">Aminotransferase</keyword>
<dbReference type="GO" id="GO:0005737">
    <property type="term" value="C:cytoplasm"/>
    <property type="evidence" value="ECO:0007669"/>
    <property type="project" value="TreeGrafter"/>
</dbReference>
<dbReference type="PANTHER" id="PTHR43807:SF20">
    <property type="entry name" value="FI04487P"/>
    <property type="match status" value="1"/>
</dbReference>
<dbReference type="Gene3D" id="3.90.1150.10">
    <property type="entry name" value="Aspartate Aminotransferase, domain 1"/>
    <property type="match status" value="1"/>
</dbReference>
<evidence type="ECO:0000256" key="8">
    <source>
        <dbReference type="ARBA" id="ARBA00049185"/>
    </source>
</evidence>
<evidence type="ECO:0000256" key="7">
    <source>
        <dbReference type="ARBA" id="ARBA00022898"/>
    </source>
</evidence>
<dbReference type="PANTHER" id="PTHR43807">
    <property type="entry name" value="FI04487P"/>
    <property type="match status" value="1"/>
</dbReference>
<dbReference type="InterPro" id="IPR015422">
    <property type="entry name" value="PyrdxlP-dep_Trfase_small"/>
</dbReference>
<reference evidence="10 11" key="1">
    <citation type="submission" date="2019-12" db="EMBL/GenBank/DDBJ databases">
        <authorList>
            <person name="Reyes-Prieto M."/>
        </authorList>
    </citation>
    <scope>NUCLEOTIDE SEQUENCE [LARGE SCALE GENOMIC DNA]</scope>
    <source>
        <strain evidence="10">HF14-78462</strain>
    </source>
</reference>
<evidence type="ECO:0000256" key="3">
    <source>
        <dbReference type="ARBA" id="ARBA00011738"/>
    </source>
</evidence>
<comment type="similarity">
    <text evidence="2">Belongs to the class-I pyridoxal-phosphate-dependent aminotransferase family.</text>
</comment>
<dbReference type="AlphaFoldDB" id="A0A5S9NFX8"/>
<dbReference type="InterPro" id="IPR004839">
    <property type="entry name" value="Aminotransferase_I/II_large"/>
</dbReference>
<evidence type="ECO:0000256" key="4">
    <source>
        <dbReference type="ARBA" id="ARBA00012753"/>
    </source>
</evidence>
<dbReference type="EC" id="2.6.1.1" evidence="4"/>
<name>A0A5S9NFX8_9HYPH</name>